<organism evidence="1 2">
    <name type="scientific">Wohlfahrtiimonas larvae</name>
    <dbReference type="NCBI Taxonomy" id="1157986"/>
    <lineage>
        <taxon>Bacteria</taxon>
        <taxon>Pseudomonadati</taxon>
        <taxon>Pseudomonadota</taxon>
        <taxon>Gammaproteobacteria</taxon>
        <taxon>Cardiobacteriales</taxon>
        <taxon>Ignatzschineriaceae</taxon>
        <taxon>Wohlfahrtiimonas</taxon>
    </lineage>
</organism>
<gene>
    <name evidence="1" type="ORF">GCM10023338_23760</name>
</gene>
<dbReference type="Proteomes" id="UP001500631">
    <property type="component" value="Unassembled WGS sequence"/>
</dbReference>
<evidence type="ECO:0008006" key="3">
    <source>
        <dbReference type="Google" id="ProtNLM"/>
    </source>
</evidence>
<accession>A0ABP9MYC1</accession>
<keyword evidence="2" id="KW-1185">Reference proteome</keyword>
<sequence length="45" mass="5351">MMMGIGFTFPFITYSCMCDMDISELNEWFIEAKEHQQRLKEARDG</sequence>
<dbReference type="EMBL" id="BAABKE010000014">
    <property type="protein sequence ID" value="GAA5104351.1"/>
    <property type="molecule type" value="Genomic_DNA"/>
</dbReference>
<name>A0ABP9MYC1_9GAMM</name>
<proteinExistence type="predicted"/>
<dbReference type="RefSeq" id="WP_345668233.1">
    <property type="nucleotide sequence ID" value="NZ_BAABKE010000014.1"/>
</dbReference>
<evidence type="ECO:0000313" key="1">
    <source>
        <dbReference type="EMBL" id="GAA5104351.1"/>
    </source>
</evidence>
<evidence type="ECO:0000313" key="2">
    <source>
        <dbReference type="Proteomes" id="UP001500631"/>
    </source>
</evidence>
<reference evidence="2" key="1">
    <citation type="journal article" date="2019" name="Int. J. Syst. Evol. Microbiol.">
        <title>The Global Catalogue of Microorganisms (GCM) 10K type strain sequencing project: providing services to taxonomists for standard genome sequencing and annotation.</title>
        <authorList>
            <consortium name="The Broad Institute Genomics Platform"/>
            <consortium name="The Broad Institute Genome Sequencing Center for Infectious Disease"/>
            <person name="Wu L."/>
            <person name="Ma J."/>
        </authorList>
    </citation>
    <scope>NUCLEOTIDE SEQUENCE [LARGE SCALE GENOMIC DNA]</scope>
    <source>
        <strain evidence="2">JCM 18424</strain>
    </source>
</reference>
<protein>
    <recommendedName>
        <fullName evidence="3">GpE family phage tail protein</fullName>
    </recommendedName>
</protein>
<comment type="caution">
    <text evidence="1">The sequence shown here is derived from an EMBL/GenBank/DDBJ whole genome shotgun (WGS) entry which is preliminary data.</text>
</comment>